<dbReference type="PROSITE" id="PS50222">
    <property type="entry name" value="EF_HAND_2"/>
    <property type="match status" value="3"/>
</dbReference>
<dbReference type="PANTHER" id="PTHR23055:SF178">
    <property type="entry name" value="NEUROCALCIN HOMOLOG"/>
    <property type="match status" value="1"/>
</dbReference>
<proteinExistence type="inferred from homology"/>
<feature type="domain" description="EF-hand" evidence="7">
    <location>
        <begin position="60"/>
        <end position="95"/>
    </location>
</feature>
<keyword evidence="2" id="KW-0519">Myristate</keyword>
<dbReference type="WBParaSite" id="maker-uti_cns_0005909-snap-gene-0.3-mRNA-1">
    <property type="protein sequence ID" value="maker-uti_cns_0005909-snap-gene-0.3-mRNA-1"/>
    <property type="gene ID" value="maker-uti_cns_0005909-snap-gene-0.3"/>
</dbReference>
<keyword evidence="4" id="KW-0677">Repeat</keyword>
<dbReference type="Pfam" id="PF13833">
    <property type="entry name" value="EF-hand_8"/>
    <property type="match status" value="1"/>
</dbReference>
<evidence type="ECO:0000313" key="9">
    <source>
        <dbReference type="WBParaSite" id="maker-uti_cns_0005909-snap-gene-0.3-mRNA-1"/>
    </source>
</evidence>
<dbReference type="FunFam" id="1.10.238.10:FF:000009">
    <property type="entry name" value="Visinin-like protein 1"/>
    <property type="match status" value="1"/>
</dbReference>
<name>A0A1I8HFF8_9PLAT</name>
<dbReference type="SMART" id="SM00054">
    <property type="entry name" value="EFh"/>
    <property type="match status" value="3"/>
</dbReference>
<keyword evidence="5" id="KW-0106">Calcium</keyword>
<evidence type="ECO:0000256" key="3">
    <source>
        <dbReference type="ARBA" id="ARBA00022723"/>
    </source>
</evidence>
<evidence type="ECO:0000313" key="8">
    <source>
        <dbReference type="Proteomes" id="UP000095280"/>
    </source>
</evidence>
<sequence>MGIKSSKLSPRELRDLTQQTQFTEAELQSWYRGFLKDCPSGQLTRSEFQRIYASFFPNGDATRFAAHVFRTFDRDGNDRIDFREFVCALSVTSRGSLEQKLTWAFAMYDLDGDGFISRQEMLEIVRAIYSMMGAVSDIPEDELTPEKRTDKIFGQMDRNLDGRLSVEEFIDGAKSDPSIVRLLQPGEAGGAND</sequence>
<feature type="domain" description="EF-hand" evidence="7">
    <location>
        <begin position="96"/>
        <end position="131"/>
    </location>
</feature>
<comment type="similarity">
    <text evidence="1">Belongs to the recoverin family.</text>
</comment>
<dbReference type="Pfam" id="PF13499">
    <property type="entry name" value="EF-hand_7"/>
    <property type="match status" value="1"/>
</dbReference>
<dbReference type="GO" id="GO:0005509">
    <property type="term" value="F:calcium ion binding"/>
    <property type="evidence" value="ECO:0007669"/>
    <property type="project" value="InterPro"/>
</dbReference>
<evidence type="ECO:0000256" key="1">
    <source>
        <dbReference type="ARBA" id="ARBA00006049"/>
    </source>
</evidence>
<keyword evidence="6" id="KW-0449">Lipoprotein</keyword>
<dbReference type="Proteomes" id="UP000095280">
    <property type="component" value="Unplaced"/>
</dbReference>
<keyword evidence="8" id="KW-1185">Reference proteome</keyword>
<dbReference type="PROSITE" id="PS00018">
    <property type="entry name" value="EF_HAND_1"/>
    <property type="match status" value="2"/>
</dbReference>
<dbReference type="InterPro" id="IPR018247">
    <property type="entry name" value="EF_Hand_1_Ca_BS"/>
</dbReference>
<dbReference type="InterPro" id="IPR011992">
    <property type="entry name" value="EF-hand-dom_pair"/>
</dbReference>
<dbReference type="SUPFAM" id="SSF47473">
    <property type="entry name" value="EF-hand"/>
    <property type="match status" value="1"/>
</dbReference>
<protein>
    <submittedName>
        <fullName evidence="9">Neurocalcin homolog</fullName>
    </submittedName>
</protein>
<dbReference type="InterPro" id="IPR002048">
    <property type="entry name" value="EF_hand_dom"/>
</dbReference>
<organism evidence="8 9">
    <name type="scientific">Macrostomum lignano</name>
    <dbReference type="NCBI Taxonomy" id="282301"/>
    <lineage>
        <taxon>Eukaryota</taxon>
        <taxon>Metazoa</taxon>
        <taxon>Spiralia</taxon>
        <taxon>Lophotrochozoa</taxon>
        <taxon>Platyhelminthes</taxon>
        <taxon>Rhabditophora</taxon>
        <taxon>Macrostomorpha</taxon>
        <taxon>Macrostomida</taxon>
        <taxon>Macrostomidae</taxon>
        <taxon>Macrostomum</taxon>
    </lineage>
</organism>
<dbReference type="InterPro" id="IPR028846">
    <property type="entry name" value="Recoverin"/>
</dbReference>
<evidence type="ECO:0000256" key="5">
    <source>
        <dbReference type="ARBA" id="ARBA00022837"/>
    </source>
</evidence>
<dbReference type="CDD" id="cd00051">
    <property type="entry name" value="EFh"/>
    <property type="match status" value="2"/>
</dbReference>
<dbReference type="AlphaFoldDB" id="A0A1I8HFF8"/>
<dbReference type="PRINTS" id="PR00450">
    <property type="entry name" value="RECOVERIN"/>
</dbReference>
<accession>A0A1I8HFF8</accession>
<evidence type="ECO:0000259" key="7">
    <source>
        <dbReference type="PROSITE" id="PS50222"/>
    </source>
</evidence>
<evidence type="ECO:0000256" key="4">
    <source>
        <dbReference type="ARBA" id="ARBA00022737"/>
    </source>
</evidence>
<keyword evidence="3" id="KW-0479">Metal-binding</keyword>
<reference evidence="9" key="1">
    <citation type="submission" date="2016-11" db="UniProtKB">
        <authorList>
            <consortium name="WormBaseParasite"/>
        </authorList>
    </citation>
    <scope>IDENTIFICATION</scope>
</reference>
<feature type="domain" description="EF-hand" evidence="7">
    <location>
        <begin position="144"/>
        <end position="179"/>
    </location>
</feature>
<dbReference type="PANTHER" id="PTHR23055">
    <property type="entry name" value="CALCIUM BINDING PROTEINS"/>
    <property type="match status" value="1"/>
</dbReference>
<evidence type="ECO:0000256" key="6">
    <source>
        <dbReference type="ARBA" id="ARBA00023288"/>
    </source>
</evidence>
<evidence type="ECO:0000256" key="2">
    <source>
        <dbReference type="ARBA" id="ARBA00022707"/>
    </source>
</evidence>
<dbReference type="Gene3D" id="1.10.238.10">
    <property type="entry name" value="EF-hand"/>
    <property type="match status" value="1"/>
</dbReference>